<gene>
    <name evidence="4" type="ORF">IWQ62_000842</name>
</gene>
<sequence length="165" mass="17968">MADGASNNELLLAACKQDQDDILNDIFNEPESFNVNCRDGLGNTPLHYAAQLGCLDCVKVLLTHPNTKGLNVNPCNRIENDTPLHKAVSFTDDPMVAFTIVDLLLEAGANPSLRNKLGQKPIELVDPTNKELRDHLEKAELAAQIDRSELALDDDDDSSDGEASD</sequence>
<keyword evidence="2 3" id="KW-0040">ANK repeat</keyword>
<dbReference type="InterPro" id="IPR002110">
    <property type="entry name" value="Ankyrin_rpt"/>
</dbReference>
<dbReference type="SUPFAM" id="SSF48403">
    <property type="entry name" value="Ankyrin repeat"/>
    <property type="match status" value="1"/>
</dbReference>
<evidence type="ECO:0000256" key="3">
    <source>
        <dbReference type="PROSITE-ProRule" id="PRU00023"/>
    </source>
</evidence>
<accession>A0A9W8AZS5</accession>
<dbReference type="Gene3D" id="1.25.40.20">
    <property type="entry name" value="Ankyrin repeat-containing domain"/>
    <property type="match status" value="1"/>
</dbReference>
<protein>
    <recommendedName>
        <fullName evidence="6">Ankyrin</fullName>
    </recommendedName>
</protein>
<dbReference type="PRINTS" id="PR01415">
    <property type="entry name" value="ANKYRIN"/>
</dbReference>
<comment type="caution">
    <text evidence="4">The sequence shown here is derived from an EMBL/GenBank/DDBJ whole genome shotgun (WGS) entry which is preliminary data.</text>
</comment>
<evidence type="ECO:0000313" key="5">
    <source>
        <dbReference type="Proteomes" id="UP001150925"/>
    </source>
</evidence>
<dbReference type="GO" id="GO:0085020">
    <property type="term" value="P:protein K6-linked ubiquitination"/>
    <property type="evidence" value="ECO:0007669"/>
    <property type="project" value="TreeGrafter"/>
</dbReference>
<dbReference type="AlphaFoldDB" id="A0A9W8AZS5"/>
<evidence type="ECO:0008006" key="6">
    <source>
        <dbReference type="Google" id="ProtNLM"/>
    </source>
</evidence>
<dbReference type="SMART" id="SM00248">
    <property type="entry name" value="ANK"/>
    <property type="match status" value="3"/>
</dbReference>
<name>A0A9W8AZS5_9FUNG</name>
<dbReference type="PANTHER" id="PTHR24171">
    <property type="entry name" value="ANKYRIN REPEAT DOMAIN-CONTAINING PROTEIN 39-RELATED"/>
    <property type="match status" value="1"/>
</dbReference>
<keyword evidence="5" id="KW-1185">Reference proteome</keyword>
<dbReference type="GO" id="GO:0004842">
    <property type="term" value="F:ubiquitin-protein transferase activity"/>
    <property type="evidence" value="ECO:0007669"/>
    <property type="project" value="TreeGrafter"/>
</dbReference>
<dbReference type="Pfam" id="PF12796">
    <property type="entry name" value="Ank_2"/>
    <property type="match status" value="1"/>
</dbReference>
<dbReference type="EMBL" id="JANBPY010000095">
    <property type="protein sequence ID" value="KAJ1969101.1"/>
    <property type="molecule type" value="Genomic_DNA"/>
</dbReference>
<evidence type="ECO:0000256" key="2">
    <source>
        <dbReference type="ARBA" id="ARBA00023043"/>
    </source>
</evidence>
<keyword evidence="1" id="KW-0677">Repeat</keyword>
<dbReference type="OrthoDB" id="9995210at2759"/>
<evidence type="ECO:0000313" key="4">
    <source>
        <dbReference type="EMBL" id="KAJ1969101.1"/>
    </source>
</evidence>
<dbReference type="PROSITE" id="PS50088">
    <property type="entry name" value="ANK_REPEAT"/>
    <property type="match status" value="2"/>
</dbReference>
<feature type="repeat" description="ANK" evidence="3">
    <location>
        <begin position="41"/>
        <end position="62"/>
    </location>
</feature>
<proteinExistence type="predicted"/>
<dbReference type="PROSITE" id="PS50297">
    <property type="entry name" value="ANK_REP_REGION"/>
    <property type="match status" value="2"/>
</dbReference>
<evidence type="ECO:0000256" key="1">
    <source>
        <dbReference type="ARBA" id="ARBA00022737"/>
    </source>
</evidence>
<organism evidence="4 5">
    <name type="scientific">Dispira parvispora</name>
    <dbReference type="NCBI Taxonomy" id="1520584"/>
    <lineage>
        <taxon>Eukaryota</taxon>
        <taxon>Fungi</taxon>
        <taxon>Fungi incertae sedis</taxon>
        <taxon>Zoopagomycota</taxon>
        <taxon>Kickxellomycotina</taxon>
        <taxon>Dimargaritomycetes</taxon>
        <taxon>Dimargaritales</taxon>
        <taxon>Dimargaritaceae</taxon>
        <taxon>Dispira</taxon>
    </lineage>
</organism>
<feature type="repeat" description="ANK" evidence="3">
    <location>
        <begin position="79"/>
        <end position="116"/>
    </location>
</feature>
<reference evidence="4" key="1">
    <citation type="submission" date="2022-07" db="EMBL/GenBank/DDBJ databases">
        <title>Phylogenomic reconstructions and comparative analyses of Kickxellomycotina fungi.</title>
        <authorList>
            <person name="Reynolds N.K."/>
            <person name="Stajich J.E."/>
            <person name="Barry K."/>
            <person name="Grigoriev I.V."/>
            <person name="Crous P."/>
            <person name="Smith M.E."/>
        </authorList>
    </citation>
    <scope>NUCLEOTIDE SEQUENCE</scope>
    <source>
        <strain evidence="4">RSA 1196</strain>
    </source>
</reference>
<dbReference type="PANTHER" id="PTHR24171:SF8">
    <property type="entry name" value="BRCA1-ASSOCIATED RING DOMAIN PROTEIN 1"/>
    <property type="match status" value="1"/>
</dbReference>
<dbReference type="Proteomes" id="UP001150925">
    <property type="component" value="Unassembled WGS sequence"/>
</dbReference>
<dbReference type="InterPro" id="IPR036770">
    <property type="entry name" value="Ankyrin_rpt-contain_sf"/>
</dbReference>